<keyword evidence="1" id="KW-0732">Signal</keyword>
<dbReference type="Gene3D" id="2.60.120.200">
    <property type="match status" value="1"/>
</dbReference>
<reference evidence="2" key="2">
    <citation type="submission" date="2020-09" db="EMBL/GenBank/DDBJ databases">
        <authorList>
            <person name="Sun Q."/>
            <person name="Ohkuma M."/>
        </authorList>
    </citation>
    <scope>NUCLEOTIDE SEQUENCE</scope>
    <source>
        <strain evidence="2">JCM 3091</strain>
    </source>
</reference>
<gene>
    <name evidence="2" type="ORF">GCM10010124_17930</name>
</gene>
<protein>
    <recommendedName>
        <fullName evidence="4">Concanavalin A-like lectin/glucanase superfamily protein</fullName>
    </recommendedName>
</protein>
<accession>A0A8J3BMV2</accession>
<sequence>MLESVKTYYQGMRIASALLAAGLTVAAGPPASAAPAPREATQTIAAFYSFDTAVPGATGTVADVSNHGRTMRIRAADGGAVRFFERAPKLALLFPARCVPRAATCARAMLETPHHESLNPGTRRLFFGARLIGTAGAVGTGANILQKGVNPGGSQYKLQIGARGKPNCVVAGQAAGEVFLARSSAPVTDGAWHQVACLRTGTTLYVYVDGVARGSTAVPATVTVTNTLPLRLGARNLADRTDRFGGGVDDVFVTIGG</sequence>
<evidence type="ECO:0000313" key="2">
    <source>
        <dbReference type="EMBL" id="GGK25819.1"/>
    </source>
</evidence>
<comment type="caution">
    <text evidence="2">The sequence shown here is derived from an EMBL/GenBank/DDBJ whole genome shotgun (WGS) entry which is preliminary data.</text>
</comment>
<feature type="signal peptide" evidence="1">
    <location>
        <begin position="1"/>
        <end position="33"/>
    </location>
</feature>
<dbReference type="Proteomes" id="UP000662200">
    <property type="component" value="Unassembled WGS sequence"/>
</dbReference>
<dbReference type="EMBL" id="BMQC01000005">
    <property type="protein sequence ID" value="GGK25819.1"/>
    <property type="molecule type" value="Genomic_DNA"/>
</dbReference>
<evidence type="ECO:0000313" key="3">
    <source>
        <dbReference type="Proteomes" id="UP000662200"/>
    </source>
</evidence>
<proteinExistence type="predicted"/>
<evidence type="ECO:0000256" key="1">
    <source>
        <dbReference type="SAM" id="SignalP"/>
    </source>
</evidence>
<dbReference type="AlphaFoldDB" id="A0A8J3BMV2"/>
<name>A0A8J3BMV2_9ACTN</name>
<reference evidence="2" key="1">
    <citation type="journal article" date="2014" name="Int. J. Syst. Evol. Microbiol.">
        <title>Complete genome sequence of Corynebacterium casei LMG S-19264T (=DSM 44701T), isolated from a smear-ripened cheese.</title>
        <authorList>
            <consortium name="US DOE Joint Genome Institute (JGI-PGF)"/>
            <person name="Walter F."/>
            <person name="Albersmeier A."/>
            <person name="Kalinowski J."/>
            <person name="Ruckert C."/>
        </authorList>
    </citation>
    <scope>NUCLEOTIDE SEQUENCE</scope>
    <source>
        <strain evidence="2">JCM 3091</strain>
    </source>
</reference>
<dbReference type="Pfam" id="PF13385">
    <property type="entry name" value="Laminin_G_3"/>
    <property type="match status" value="1"/>
</dbReference>
<feature type="chain" id="PRO_5035221780" description="Concanavalin A-like lectin/glucanase superfamily protein" evidence="1">
    <location>
        <begin position="34"/>
        <end position="257"/>
    </location>
</feature>
<evidence type="ECO:0008006" key="4">
    <source>
        <dbReference type="Google" id="ProtNLM"/>
    </source>
</evidence>
<keyword evidence="3" id="KW-1185">Reference proteome</keyword>
<organism evidence="2 3">
    <name type="scientific">Pilimelia terevasa</name>
    <dbReference type="NCBI Taxonomy" id="53372"/>
    <lineage>
        <taxon>Bacteria</taxon>
        <taxon>Bacillati</taxon>
        <taxon>Actinomycetota</taxon>
        <taxon>Actinomycetes</taxon>
        <taxon>Micromonosporales</taxon>
        <taxon>Micromonosporaceae</taxon>
        <taxon>Pilimelia</taxon>
    </lineage>
</organism>
<dbReference type="InterPro" id="IPR013320">
    <property type="entry name" value="ConA-like_dom_sf"/>
</dbReference>
<dbReference type="SUPFAM" id="SSF49899">
    <property type="entry name" value="Concanavalin A-like lectins/glucanases"/>
    <property type="match status" value="1"/>
</dbReference>